<reference evidence="2 4" key="3">
    <citation type="submission" date="2024-08" db="EMBL/GenBank/DDBJ databases">
        <authorList>
            <person name="Wei W."/>
        </authorList>
    </citation>
    <scope>NUCLEOTIDE SEQUENCE [LARGE SCALE GENOMIC DNA]</scope>
    <source>
        <strain evidence="2 4">XU2</strain>
    </source>
</reference>
<evidence type="ECO:0000313" key="2">
    <source>
        <dbReference type="EMBL" id="MFA1771241.1"/>
    </source>
</evidence>
<reference evidence="1 3" key="1">
    <citation type="submission" date="2019-07" db="EMBL/GenBank/DDBJ databases">
        <authorList>
            <person name="Qu J.-H."/>
        </authorList>
    </citation>
    <scope>NUCLEOTIDE SEQUENCE [LARGE SCALE GENOMIC DNA]</scope>
    <source>
        <strain evidence="1 3">MDT1-10-3</strain>
    </source>
</reference>
<name>A0A5M8QSI5_9BACT</name>
<keyword evidence="4" id="KW-1185">Reference proteome</keyword>
<dbReference type="OrthoDB" id="987204at2"/>
<sequence>MKRQKIKEPFFGDMGASFDKHTNSYFLNKDIKLEGFSKPVALYIESVDTESTEAQRETYQMITDGFSEIWKATVEFLVHTKKVLPEAKLLKYYRLESITLPKEMDTRKSEWSFDILNLEDDFSRILIEMEGRKPIHYSVEG</sequence>
<dbReference type="Proteomes" id="UP001570846">
    <property type="component" value="Unassembled WGS sequence"/>
</dbReference>
<proteinExistence type="predicted"/>
<protein>
    <submittedName>
        <fullName evidence="1">Uncharacterized protein</fullName>
    </submittedName>
</protein>
<dbReference type="EMBL" id="JBGOGF010000004">
    <property type="protein sequence ID" value="MFA1771241.1"/>
    <property type="molecule type" value="Genomic_DNA"/>
</dbReference>
<evidence type="ECO:0000313" key="1">
    <source>
        <dbReference type="EMBL" id="KAA6438000.1"/>
    </source>
</evidence>
<evidence type="ECO:0000313" key="3">
    <source>
        <dbReference type="Proteomes" id="UP000323866"/>
    </source>
</evidence>
<reference evidence="1 3" key="2">
    <citation type="submission" date="2019-09" db="EMBL/GenBank/DDBJ databases">
        <title>A bacterium isolated from glacier soil.</title>
        <authorList>
            <person name="Liu Q."/>
        </authorList>
    </citation>
    <scope>NUCLEOTIDE SEQUENCE [LARGE SCALE GENOMIC DNA]</scope>
    <source>
        <strain evidence="1 3">MDT1-10-3</strain>
    </source>
</reference>
<dbReference type="AlphaFoldDB" id="A0A5M8QSI5"/>
<accession>A0A5M8QSI5</accession>
<dbReference type="RefSeq" id="WP_149096733.1">
    <property type="nucleotide sequence ID" value="NZ_BMMG01000015.1"/>
</dbReference>
<dbReference type="EMBL" id="VKKZ01000005">
    <property type="protein sequence ID" value="KAA6438000.1"/>
    <property type="molecule type" value="Genomic_DNA"/>
</dbReference>
<evidence type="ECO:0000313" key="4">
    <source>
        <dbReference type="Proteomes" id="UP001570846"/>
    </source>
</evidence>
<gene>
    <name evidence="2" type="ORF">ACD591_08055</name>
    <name evidence="1" type="ORF">FOE74_00890</name>
</gene>
<organism evidence="1 3">
    <name type="scientific">Rufibacter glacialis</name>
    <dbReference type="NCBI Taxonomy" id="1259555"/>
    <lineage>
        <taxon>Bacteria</taxon>
        <taxon>Pseudomonadati</taxon>
        <taxon>Bacteroidota</taxon>
        <taxon>Cytophagia</taxon>
        <taxon>Cytophagales</taxon>
        <taxon>Hymenobacteraceae</taxon>
        <taxon>Rufibacter</taxon>
    </lineage>
</organism>
<dbReference type="Proteomes" id="UP000323866">
    <property type="component" value="Unassembled WGS sequence"/>
</dbReference>
<comment type="caution">
    <text evidence="1">The sequence shown here is derived from an EMBL/GenBank/DDBJ whole genome shotgun (WGS) entry which is preliminary data.</text>
</comment>